<sequence length="474" mass="50209">MTEFDIIVLGGGTGNVVASAAAEEGLDVALVERGRLGGTCLNRGCNPSKKLIHRADVAEVVRHAGSLGVETSVESVAFADIVDEVNAEITAAAESKAERARKNDRITFYQTEGRFVDERTVEVDSGEGSETGDGDTERLTAERVVLAGGSRPRIPDSIEGTDEVGFLTSADALALRERPDRLVVVGGGYIAAEMGHFFGEMGTDVAVVGHADRLVDREDRDVAEFVTDAYAERHEVHTGYEVTELAEDGEAGDGAESKLVRAEYEDGDEIELRADEVLIATGRKPNSDSWNVEAAGIDTDEKGFVETDGYLETSADGVWAIGDIAGNYMFKHSGDKEAEYAVRNAVRGERASVEYPGMAHAIFGSPQVGSLGKTEGELDRDDYEVGTFEYDRTALGSALAEDGFAKAISAPDGEVLGFHVVGPHASMLVHEVATAVAAGGDADAIAETIHVHPALSEVVQGAFREVRGHPPTGI</sequence>
<accession>A0ABD5Q4W3</accession>
<evidence type="ECO:0000259" key="6">
    <source>
        <dbReference type="Pfam" id="PF07992"/>
    </source>
</evidence>
<organism evidence="7 8">
    <name type="scientific">Halorussus aquaticus</name>
    <dbReference type="NCBI Taxonomy" id="2953748"/>
    <lineage>
        <taxon>Archaea</taxon>
        <taxon>Methanobacteriati</taxon>
        <taxon>Methanobacteriota</taxon>
        <taxon>Stenosarchaea group</taxon>
        <taxon>Halobacteria</taxon>
        <taxon>Halobacteriales</taxon>
        <taxon>Haladaptataceae</taxon>
        <taxon>Halorussus</taxon>
    </lineage>
</organism>
<evidence type="ECO:0000256" key="1">
    <source>
        <dbReference type="ARBA" id="ARBA00007532"/>
    </source>
</evidence>
<dbReference type="EMBL" id="JBHSHT010000002">
    <property type="protein sequence ID" value="MFC4825757.1"/>
    <property type="molecule type" value="Genomic_DNA"/>
</dbReference>
<evidence type="ECO:0000313" key="7">
    <source>
        <dbReference type="EMBL" id="MFC4825757.1"/>
    </source>
</evidence>
<dbReference type="RefSeq" id="WP_254268611.1">
    <property type="nucleotide sequence ID" value="NZ_CP100400.1"/>
</dbReference>
<dbReference type="InterPro" id="IPR001100">
    <property type="entry name" value="Pyr_nuc-diS_OxRdtase"/>
</dbReference>
<keyword evidence="4" id="KW-0520">NAD</keyword>
<dbReference type="PANTHER" id="PTHR22912:SF217">
    <property type="entry name" value="DIHYDROLIPOYL DEHYDROGENASE"/>
    <property type="match status" value="1"/>
</dbReference>
<comment type="caution">
    <text evidence="7">The sequence shown here is derived from an EMBL/GenBank/DDBJ whole genome shotgun (WGS) entry which is preliminary data.</text>
</comment>
<dbReference type="Gene3D" id="3.30.390.30">
    <property type="match status" value="1"/>
</dbReference>
<keyword evidence="3" id="KW-0274">FAD</keyword>
<dbReference type="PIRSF" id="PIRSF000350">
    <property type="entry name" value="Mercury_reductase_MerA"/>
    <property type="match status" value="1"/>
</dbReference>
<name>A0ABD5Q4W3_9EURY</name>
<evidence type="ECO:0000256" key="4">
    <source>
        <dbReference type="ARBA" id="ARBA00023027"/>
    </source>
</evidence>
<reference evidence="7 8" key="1">
    <citation type="journal article" date="2019" name="Int. J. Syst. Evol. Microbiol.">
        <title>The Global Catalogue of Microorganisms (GCM) 10K type strain sequencing project: providing services to taxonomists for standard genome sequencing and annotation.</title>
        <authorList>
            <consortium name="The Broad Institute Genomics Platform"/>
            <consortium name="The Broad Institute Genome Sequencing Center for Infectious Disease"/>
            <person name="Wu L."/>
            <person name="Ma J."/>
        </authorList>
    </citation>
    <scope>NUCLEOTIDE SEQUENCE [LARGE SCALE GENOMIC DNA]</scope>
    <source>
        <strain evidence="7 8">XZYJ18</strain>
    </source>
</reference>
<dbReference type="InterPro" id="IPR036188">
    <property type="entry name" value="FAD/NAD-bd_sf"/>
</dbReference>
<evidence type="ECO:0000256" key="3">
    <source>
        <dbReference type="ARBA" id="ARBA00022827"/>
    </source>
</evidence>
<evidence type="ECO:0000256" key="2">
    <source>
        <dbReference type="ARBA" id="ARBA00022630"/>
    </source>
</evidence>
<dbReference type="Pfam" id="PF07992">
    <property type="entry name" value="Pyr_redox_2"/>
    <property type="match status" value="1"/>
</dbReference>
<dbReference type="PRINTS" id="PR00368">
    <property type="entry name" value="FADPNR"/>
</dbReference>
<dbReference type="Pfam" id="PF02852">
    <property type="entry name" value="Pyr_redox_dim"/>
    <property type="match status" value="1"/>
</dbReference>
<protein>
    <submittedName>
        <fullName evidence="7">Dihydrolipoyl dehydrogenase family protein</fullName>
        <ecNumber evidence="7">1.-.-.-</ecNumber>
    </submittedName>
</protein>
<dbReference type="EC" id="1.-.-.-" evidence="7"/>
<dbReference type="Proteomes" id="UP001595945">
    <property type="component" value="Unassembled WGS sequence"/>
</dbReference>
<dbReference type="SUPFAM" id="SSF55424">
    <property type="entry name" value="FAD/NAD-linked reductases, dimerisation (C-terminal) domain"/>
    <property type="match status" value="1"/>
</dbReference>
<dbReference type="SUPFAM" id="SSF51905">
    <property type="entry name" value="FAD/NAD(P)-binding domain"/>
    <property type="match status" value="1"/>
</dbReference>
<dbReference type="PRINTS" id="PR00411">
    <property type="entry name" value="PNDRDTASEI"/>
</dbReference>
<keyword evidence="2" id="KW-0285">Flavoprotein</keyword>
<evidence type="ECO:0000313" key="8">
    <source>
        <dbReference type="Proteomes" id="UP001595945"/>
    </source>
</evidence>
<keyword evidence="8" id="KW-1185">Reference proteome</keyword>
<dbReference type="InterPro" id="IPR016156">
    <property type="entry name" value="FAD/NAD-linked_Rdtase_dimer_sf"/>
</dbReference>
<dbReference type="InterPro" id="IPR023753">
    <property type="entry name" value="FAD/NAD-binding_dom"/>
</dbReference>
<dbReference type="AlphaFoldDB" id="A0ABD5Q4W3"/>
<keyword evidence="7" id="KW-0560">Oxidoreductase</keyword>
<dbReference type="PANTHER" id="PTHR22912">
    <property type="entry name" value="DISULFIDE OXIDOREDUCTASE"/>
    <property type="match status" value="1"/>
</dbReference>
<dbReference type="InterPro" id="IPR050151">
    <property type="entry name" value="Class-I_Pyr_Nuc-Dis_Oxidored"/>
</dbReference>
<dbReference type="GO" id="GO:0016491">
    <property type="term" value="F:oxidoreductase activity"/>
    <property type="evidence" value="ECO:0007669"/>
    <property type="project" value="UniProtKB-KW"/>
</dbReference>
<gene>
    <name evidence="7" type="ORF">ACFO9K_15990</name>
</gene>
<feature type="domain" description="FAD/NAD(P)-binding" evidence="6">
    <location>
        <begin position="4"/>
        <end position="332"/>
    </location>
</feature>
<feature type="domain" description="Pyridine nucleotide-disulphide oxidoreductase dimerisation" evidence="5">
    <location>
        <begin position="359"/>
        <end position="461"/>
    </location>
</feature>
<dbReference type="Gene3D" id="3.50.50.60">
    <property type="entry name" value="FAD/NAD(P)-binding domain"/>
    <property type="match status" value="2"/>
</dbReference>
<comment type="similarity">
    <text evidence="1">Belongs to the class-I pyridine nucleotide-disulfide oxidoreductase family.</text>
</comment>
<proteinExistence type="inferred from homology"/>
<evidence type="ECO:0000259" key="5">
    <source>
        <dbReference type="Pfam" id="PF02852"/>
    </source>
</evidence>
<dbReference type="GeneID" id="73043517"/>
<dbReference type="InterPro" id="IPR004099">
    <property type="entry name" value="Pyr_nucl-diS_OxRdtase_dimer"/>
</dbReference>